<dbReference type="AlphaFoldDB" id="A0A151CJU7"/>
<dbReference type="Proteomes" id="UP000075359">
    <property type="component" value="Unassembled WGS sequence"/>
</dbReference>
<accession>A0A151CJU7</accession>
<sequence>MSKIKDQMERDHEREMEQYISFMEWVCDQNLEVSEAVTKEEEEDSLKPSTPRTLIVPANTLKAANNINYNPNRSIR</sequence>
<dbReference type="EMBL" id="LNKT01000001">
    <property type="protein sequence ID" value="KYJ87533.1"/>
    <property type="molecule type" value="Genomic_DNA"/>
</dbReference>
<evidence type="ECO:0000313" key="2">
    <source>
        <dbReference type="Proteomes" id="UP000075359"/>
    </source>
</evidence>
<dbReference type="STRING" id="1630136.AS592_10525"/>
<proteinExistence type="predicted"/>
<evidence type="ECO:0000313" key="1">
    <source>
        <dbReference type="EMBL" id="KYJ87533.1"/>
    </source>
</evidence>
<protein>
    <submittedName>
        <fullName evidence="1">Uncharacterized protein</fullName>
    </submittedName>
</protein>
<comment type="caution">
    <text evidence="1">The sequence shown here is derived from an EMBL/GenBank/DDBJ whole genome shotgun (WGS) entry which is preliminary data.</text>
</comment>
<organism evidence="1 2">
    <name type="scientific">Sulfurovum riftiae</name>
    <dbReference type="NCBI Taxonomy" id="1630136"/>
    <lineage>
        <taxon>Bacteria</taxon>
        <taxon>Pseudomonadati</taxon>
        <taxon>Campylobacterota</taxon>
        <taxon>Epsilonproteobacteria</taxon>
        <taxon>Campylobacterales</taxon>
        <taxon>Sulfurovaceae</taxon>
        <taxon>Sulfurovum</taxon>
    </lineage>
</organism>
<keyword evidence="2" id="KW-1185">Reference proteome</keyword>
<dbReference type="RefSeq" id="WP_067328445.1">
    <property type="nucleotide sequence ID" value="NZ_LNKT01000001.1"/>
</dbReference>
<name>A0A151CJU7_9BACT</name>
<reference evidence="1 2" key="1">
    <citation type="submission" date="2015-11" db="EMBL/GenBank/DDBJ databases">
        <title>Draft genome of Sulfurovum riftiae 1812E, a member of the Epsilonproteobacteria isolated from the tube of the deep-sea hydrothermal vent tubewom Riftia pachyptila.</title>
        <authorList>
            <person name="Vetriani C."/>
            <person name="Giovannelli D."/>
        </authorList>
    </citation>
    <scope>NUCLEOTIDE SEQUENCE [LARGE SCALE GENOMIC DNA]</scope>
    <source>
        <strain evidence="1 2">1812E</strain>
    </source>
</reference>
<gene>
    <name evidence="1" type="ORF">AS592_10525</name>
</gene>